<comment type="caution">
    <text evidence="1">The sequence shown here is derived from an EMBL/GenBank/DDBJ whole genome shotgun (WGS) entry which is preliminary data.</text>
</comment>
<protein>
    <recommendedName>
        <fullName evidence="2">AAA+ ATPase domain-containing protein</fullName>
    </recommendedName>
</protein>
<dbReference type="AlphaFoldDB" id="A0A0F9RWR8"/>
<evidence type="ECO:0000313" key="1">
    <source>
        <dbReference type="EMBL" id="KKN54392.1"/>
    </source>
</evidence>
<dbReference type="InterPro" id="IPR027417">
    <property type="entry name" value="P-loop_NTPase"/>
</dbReference>
<accession>A0A0F9RWR8</accession>
<organism evidence="1">
    <name type="scientific">marine sediment metagenome</name>
    <dbReference type="NCBI Taxonomy" id="412755"/>
    <lineage>
        <taxon>unclassified sequences</taxon>
        <taxon>metagenomes</taxon>
        <taxon>ecological metagenomes</taxon>
    </lineage>
</organism>
<dbReference type="EMBL" id="LAZR01000931">
    <property type="protein sequence ID" value="KKN54392.1"/>
    <property type="molecule type" value="Genomic_DNA"/>
</dbReference>
<name>A0A0F9RWR8_9ZZZZ</name>
<reference evidence="1" key="1">
    <citation type="journal article" date="2015" name="Nature">
        <title>Complex archaea that bridge the gap between prokaryotes and eukaryotes.</title>
        <authorList>
            <person name="Spang A."/>
            <person name="Saw J.H."/>
            <person name="Jorgensen S.L."/>
            <person name="Zaremba-Niedzwiedzka K."/>
            <person name="Martijn J."/>
            <person name="Lind A.E."/>
            <person name="van Eijk R."/>
            <person name="Schleper C."/>
            <person name="Guy L."/>
            <person name="Ettema T.J."/>
        </authorList>
    </citation>
    <scope>NUCLEOTIDE SEQUENCE</scope>
</reference>
<proteinExistence type="predicted"/>
<dbReference type="Pfam" id="PF13481">
    <property type="entry name" value="AAA_25"/>
    <property type="match status" value="1"/>
</dbReference>
<dbReference type="SUPFAM" id="SSF52540">
    <property type="entry name" value="P-loop containing nucleoside triphosphate hydrolases"/>
    <property type="match status" value="1"/>
</dbReference>
<sequence length="247" mass="28141">MATVFKSFITQVIKPGYFYIKPLLPRKGKLLLAADPKAFKSMLALNIAYSLCEGSLVMDTFPVSGPKRVLLIEQEVGPERLVQRLTDIHGERKGTKVLDNFWITSRDLDCRLDTKSGRGLIASHIEEAKPHVVIFDPLANFHHIDENSNSEMKVLLSELTQMQETYDFASIIIHHMGKTSEHRTLSSPERLRGAGVLFADVDTLAVIWKPDFRQRNNISIRFATRSPIDQDFLKLEFQEKEGTFKRV</sequence>
<gene>
    <name evidence="1" type="ORF">LCGC14_0592900</name>
</gene>
<dbReference type="Gene3D" id="3.40.50.300">
    <property type="entry name" value="P-loop containing nucleotide triphosphate hydrolases"/>
    <property type="match status" value="1"/>
</dbReference>
<evidence type="ECO:0008006" key="2">
    <source>
        <dbReference type="Google" id="ProtNLM"/>
    </source>
</evidence>